<sequence length="487" mass="55970">MERGRYSYIMVSLLICISISVSILSIFTPIEYGVYTQHTYDLQHIFRGNKTDYRGKVLRLIDEIKSSVSSIRGLKFSKELNVVFINTSWALEQWAPKSENESSIPIDMLYREKIYKMTFIAPYNFSIVSGQRSWIAMFMAAVAGTTIYINTDYFNPDDRSVRNILSHELTHVLQFLNLNIYHNPNTTDSQLAFSALIEGDAGYTQHLYCITTGLCKPSPPTFIDLSNLYLSINLFPYIYGENFIRYLYNYYGNWTLVNRAYDKPPISTSMVMHPERYIAYLFNGSFTPERIAIPYCYTGNPSYIDTLGEYYLLLILAPVIGLENASTISSGWNGDRISLYLVNKSEGYEKWVLCWNISFFSMDNAKNVFSSMERVVRRYMENVSTLENNTIISSTIKRIDNKIVFHGMKIYLDGKYIFMYSEYEERYNVSSNKISTITPTPNTSLTATTSNRTITSTILAIDWKVTIVLAIALLIIGFVIGYLVKLK</sequence>
<name>E0SRP9_IGNAA</name>
<evidence type="ECO:0000313" key="4">
    <source>
        <dbReference type="Proteomes" id="UP000001304"/>
    </source>
</evidence>
<organism evidence="3 4">
    <name type="scientific">Ignisphaera aggregans (strain DSM 17230 / JCM 13409 / AQ1.S1)</name>
    <dbReference type="NCBI Taxonomy" id="583356"/>
    <lineage>
        <taxon>Archaea</taxon>
        <taxon>Thermoproteota</taxon>
        <taxon>Thermoprotei</taxon>
        <taxon>Desulfurococcales</taxon>
        <taxon>Desulfurococcaceae</taxon>
        <taxon>Ignisphaera</taxon>
    </lineage>
</organism>
<feature type="domain" description="eCIS core" evidence="2">
    <location>
        <begin position="141"/>
        <end position="174"/>
    </location>
</feature>
<dbReference type="Pfam" id="PF13699">
    <property type="entry name" value="eCIS_core"/>
    <property type="match status" value="1"/>
</dbReference>
<reference evidence="3 4" key="1">
    <citation type="journal article" date="2010" name="Stand. Genomic Sci.">
        <title>Complete genome sequence of Ignisphaera aggregans type strain (AQ1.S1).</title>
        <authorList>
            <person name="Goker M."/>
            <person name="Held B."/>
            <person name="Lapidus A."/>
            <person name="Nolan M."/>
            <person name="Spring S."/>
            <person name="Yasawong M."/>
            <person name="Lucas S."/>
            <person name="Glavina Del Rio T."/>
            <person name="Tice H."/>
            <person name="Cheng J.F."/>
            <person name="Goodwin L."/>
            <person name="Tapia R."/>
            <person name="Pitluck S."/>
            <person name="Liolios K."/>
            <person name="Ivanova N."/>
            <person name="Mavromatis K."/>
            <person name="Mikhailova N."/>
            <person name="Pati A."/>
            <person name="Chen A."/>
            <person name="Palaniappan K."/>
            <person name="Brambilla E."/>
            <person name="Land M."/>
            <person name="Hauser L."/>
            <person name="Chang Y.J."/>
            <person name="Jeffries C.D."/>
            <person name="Brettin T."/>
            <person name="Detter J.C."/>
            <person name="Han C."/>
            <person name="Rohde M."/>
            <person name="Sikorski J."/>
            <person name="Woyke T."/>
            <person name="Bristow J."/>
            <person name="Eisen J.A."/>
            <person name="Markowitz V."/>
            <person name="Hugenholtz P."/>
            <person name="Kyrpides N.C."/>
            <person name="Klenk H.P."/>
        </authorList>
    </citation>
    <scope>NUCLEOTIDE SEQUENCE [LARGE SCALE GENOMIC DNA]</scope>
    <source>
        <strain evidence="4">DSM 17230 / JCM 13409 / AQ1.S1</strain>
    </source>
</reference>
<feature type="transmembrane region" description="Helical" evidence="1">
    <location>
        <begin position="7"/>
        <end position="27"/>
    </location>
</feature>
<evidence type="ECO:0000259" key="2">
    <source>
        <dbReference type="Pfam" id="PF13699"/>
    </source>
</evidence>
<keyword evidence="1" id="KW-0812">Transmembrane</keyword>
<feature type="transmembrane region" description="Helical" evidence="1">
    <location>
        <begin position="463"/>
        <end position="484"/>
    </location>
</feature>
<dbReference type="HOGENOM" id="CLU_559762_0_0_2"/>
<dbReference type="EMBL" id="CP002098">
    <property type="protein sequence ID" value="ADM28430.1"/>
    <property type="molecule type" value="Genomic_DNA"/>
</dbReference>
<evidence type="ECO:0000313" key="3">
    <source>
        <dbReference type="EMBL" id="ADM28430.1"/>
    </source>
</evidence>
<accession>E0SRP9</accession>
<proteinExistence type="predicted"/>
<dbReference type="InterPro" id="IPR025295">
    <property type="entry name" value="eCIS_core_dom"/>
</dbReference>
<dbReference type="STRING" id="583356.Igag_1632"/>
<keyword evidence="1" id="KW-1133">Transmembrane helix</keyword>
<dbReference type="KEGG" id="iag:Igag_1632"/>
<dbReference type="BioCyc" id="IAGG583356:GHAH-1620-MONOMER"/>
<dbReference type="AlphaFoldDB" id="E0SRP9"/>
<keyword evidence="4" id="KW-1185">Reference proteome</keyword>
<keyword evidence="1" id="KW-0472">Membrane</keyword>
<protein>
    <recommendedName>
        <fullName evidence="2">eCIS core domain-containing protein</fullName>
    </recommendedName>
</protein>
<evidence type="ECO:0000256" key="1">
    <source>
        <dbReference type="SAM" id="Phobius"/>
    </source>
</evidence>
<dbReference type="Proteomes" id="UP000001304">
    <property type="component" value="Chromosome"/>
</dbReference>
<gene>
    <name evidence="3" type="ordered locus">Igag_1632</name>
</gene>